<organism evidence="2 3">
    <name type="scientific">Azoarcus indigens</name>
    <dbReference type="NCBI Taxonomy" id="29545"/>
    <lineage>
        <taxon>Bacteria</taxon>
        <taxon>Pseudomonadati</taxon>
        <taxon>Pseudomonadota</taxon>
        <taxon>Betaproteobacteria</taxon>
        <taxon>Rhodocyclales</taxon>
        <taxon>Zoogloeaceae</taxon>
        <taxon>Azoarcus</taxon>
    </lineage>
</organism>
<name>A0A4R6DZG6_9RHOO</name>
<protein>
    <submittedName>
        <fullName evidence="2">Cyd operon protein YbgE</fullName>
    </submittedName>
</protein>
<proteinExistence type="predicted"/>
<reference evidence="2 3" key="1">
    <citation type="submission" date="2019-03" db="EMBL/GenBank/DDBJ databases">
        <title>Genomic Encyclopedia of Type Strains, Phase IV (KMG-IV): sequencing the most valuable type-strain genomes for metagenomic binning, comparative biology and taxonomic classification.</title>
        <authorList>
            <person name="Goeker M."/>
        </authorList>
    </citation>
    <scope>NUCLEOTIDE SEQUENCE [LARGE SCALE GENOMIC DNA]</scope>
    <source>
        <strain evidence="2 3">DSM 12121</strain>
    </source>
</reference>
<dbReference type="RefSeq" id="WP_133591152.1">
    <property type="nucleotide sequence ID" value="NZ_SNVV01000008.1"/>
</dbReference>
<dbReference type="Pfam" id="PF09600">
    <property type="entry name" value="Cyd_oper_YbgE"/>
    <property type="match status" value="1"/>
</dbReference>
<dbReference type="InterPro" id="IPR011846">
    <property type="entry name" value="Cyd_oper_YbgE"/>
</dbReference>
<dbReference type="AlphaFoldDB" id="A0A4R6DZG6"/>
<dbReference type="OrthoDB" id="5298003at2"/>
<keyword evidence="3" id="KW-1185">Reference proteome</keyword>
<evidence type="ECO:0000313" key="2">
    <source>
        <dbReference type="EMBL" id="TDN50786.1"/>
    </source>
</evidence>
<feature type="transmembrane region" description="Helical" evidence="1">
    <location>
        <begin position="79"/>
        <end position="102"/>
    </location>
</feature>
<feature type="transmembrane region" description="Helical" evidence="1">
    <location>
        <begin position="27"/>
        <end position="47"/>
    </location>
</feature>
<gene>
    <name evidence="2" type="ORF">C7389_10829</name>
</gene>
<keyword evidence="1" id="KW-0472">Membrane</keyword>
<dbReference type="Proteomes" id="UP000295129">
    <property type="component" value="Unassembled WGS sequence"/>
</dbReference>
<evidence type="ECO:0000313" key="3">
    <source>
        <dbReference type="Proteomes" id="UP000295129"/>
    </source>
</evidence>
<accession>A0A4R6DZG6</accession>
<dbReference type="EMBL" id="SNVV01000008">
    <property type="protein sequence ID" value="TDN50786.1"/>
    <property type="molecule type" value="Genomic_DNA"/>
</dbReference>
<evidence type="ECO:0000256" key="1">
    <source>
        <dbReference type="SAM" id="Phobius"/>
    </source>
</evidence>
<keyword evidence="1" id="KW-0812">Transmembrane</keyword>
<sequence>MAAAPGPAAAGSAPIAATPGRLRPLPLLAALALMLGLGIAPNLFATADGRADHLAALALCWAMSAGFVAGVGFRPQALAWRLLFSPAAVALGLALGLGRLLMVGG</sequence>
<feature type="transmembrane region" description="Helical" evidence="1">
    <location>
        <begin position="54"/>
        <end position="73"/>
    </location>
</feature>
<comment type="caution">
    <text evidence="2">The sequence shown here is derived from an EMBL/GenBank/DDBJ whole genome shotgun (WGS) entry which is preliminary data.</text>
</comment>
<keyword evidence="1" id="KW-1133">Transmembrane helix</keyword>